<gene>
    <name evidence="4" type="ORF">A2730_00830</name>
</gene>
<dbReference type="CDD" id="cd04301">
    <property type="entry name" value="NAT_SF"/>
    <property type="match status" value="1"/>
</dbReference>
<dbReference type="Pfam" id="PF00583">
    <property type="entry name" value="Acetyltransf_1"/>
    <property type="match status" value="1"/>
</dbReference>
<keyword evidence="1" id="KW-0808">Transferase</keyword>
<dbReference type="PANTHER" id="PTHR43877">
    <property type="entry name" value="AMINOALKYLPHOSPHONATE N-ACETYLTRANSFERASE-RELATED-RELATED"/>
    <property type="match status" value="1"/>
</dbReference>
<dbReference type="InterPro" id="IPR016181">
    <property type="entry name" value="Acyl_CoA_acyltransferase"/>
</dbReference>
<comment type="caution">
    <text evidence="4">The sequence shown here is derived from an EMBL/GenBank/DDBJ whole genome shotgun (WGS) entry which is preliminary data.</text>
</comment>
<reference evidence="4 5" key="1">
    <citation type="journal article" date="2016" name="Nat. Commun.">
        <title>Thousands of microbial genomes shed light on interconnected biogeochemical processes in an aquifer system.</title>
        <authorList>
            <person name="Anantharaman K."/>
            <person name="Brown C.T."/>
            <person name="Hug L.A."/>
            <person name="Sharon I."/>
            <person name="Castelle C.J."/>
            <person name="Probst A.J."/>
            <person name="Thomas B.C."/>
            <person name="Singh A."/>
            <person name="Wilkins M.J."/>
            <person name="Karaoz U."/>
            <person name="Brodie E.L."/>
            <person name="Williams K.H."/>
            <person name="Hubbard S.S."/>
            <person name="Banfield J.F."/>
        </authorList>
    </citation>
    <scope>NUCLEOTIDE SEQUENCE [LARGE SCALE GENOMIC DNA]</scope>
</reference>
<dbReference type="InterPro" id="IPR000182">
    <property type="entry name" value="GNAT_dom"/>
</dbReference>
<protein>
    <recommendedName>
        <fullName evidence="3">N-acetyltransferase domain-containing protein</fullName>
    </recommendedName>
</protein>
<dbReference type="STRING" id="1802202.A2730_00830"/>
<dbReference type="GO" id="GO:0016747">
    <property type="term" value="F:acyltransferase activity, transferring groups other than amino-acyl groups"/>
    <property type="evidence" value="ECO:0007669"/>
    <property type="project" value="InterPro"/>
</dbReference>
<evidence type="ECO:0000256" key="1">
    <source>
        <dbReference type="ARBA" id="ARBA00022679"/>
    </source>
</evidence>
<dbReference type="AlphaFoldDB" id="A0A1G2HMT7"/>
<evidence type="ECO:0000313" key="4">
    <source>
        <dbReference type="EMBL" id="OGZ63817.1"/>
    </source>
</evidence>
<proteinExistence type="predicted"/>
<dbReference type="InterPro" id="IPR050832">
    <property type="entry name" value="Bact_Acetyltransf"/>
</dbReference>
<evidence type="ECO:0000313" key="5">
    <source>
        <dbReference type="Proteomes" id="UP000176855"/>
    </source>
</evidence>
<dbReference type="SUPFAM" id="SSF55729">
    <property type="entry name" value="Acyl-CoA N-acyltransferases (Nat)"/>
    <property type="match status" value="1"/>
</dbReference>
<organism evidence="4 5">
    <name type="scientific">Candidatus Staskawiczbacteria bacterium RIFCSPHIGHO2_01_FULL_39_25</name>
    <dbReference type="NCBI Taxonomy" id="1802202"/>
    <lineage>
        <taxon>Bacteria</taxon>
        <taxon>Candidatus Staskawicziibacteriota</taxon>
    </lineage>
</organism>
<sequence length="119" mass="13911">MEITSEIKKDAYAVKFTAMENGKTAGWAYLYLIFQDRHEEPYGLMENVYVESEFRSKGIGTQLVKLVIEEAKKRNCYKLIGNSNLDNTRAQALYERLGFRKYGIELRMDIKESKIKQKD</sequence>
<dbReference type="Gene3D" id="3.40.630.30">
    <property type="match status" value="1"/>
</dbReference>
<dbReference type="EMBL" id="MHOO01000011">
    <property type="protein sequence ID" value="OGZ63817.1"/>
    <property type="molecule type" value="Genomic_DNA"/>
</dbReference>
<evidence type="ECO:0000259" key="3">
    <source>
        <dbReference type="PROSITE" id="PS51186"/>
    </source>
</evidence>
<feature type="domain" description="N-acetyltransferase" evidence="3">
    <location>
        <begin position="1"/>
        <end position="119"/>
    </location>
</feature>
<evidence type="ECO:0000256" key="2">
    <source>
        <dbReference type="ARBA" id="ARBA00023315"/>
    </source>
</evidence>
<dbReference type="PANTHER" id="PTHR43877:SF1">
    <property type="entry name" value="ACETYLTRANSFERASE"/>
    <property type="match status" value="1"/>
</dbReference>
<name>A0A1G2HMT7_9BACT</name>
<keyword evidence="2" id="KW-0012">Acyltransferase</keyword>
<dbReference type="PROSITE" id="PS51186">
    <property type="entry name" value="GNAT"/>
    <property type="match status" value="1"/>
</dbReference>
<accession>A0A1G2HMT7</accession>
<dbReference type="Proteomes" id="UP000176855">
    <property type="component" value="Unassembled WGS sequence"/>
</dbReference>